<dbReference type="AlphaFoldDB" id="A0A4U5W447"/>
<comment type="caution">
    <text evidence="2">The sequence shown here is derived from an EMBL/GenBank/DDBJ whole genome shotgun (WGS) entry which is preliminary data.</text>
</comment>
<feature type="region of interest" description="Disordered" evidence="1">
    <location>
        <begin position="1"/>
        <end position="27"/>
    </location>
</feature>
<evidence type="ECO:0000313" key="3">
    <source>
        <dbReference type="Proteomes" id="UP000308632"/>
    </source>
</evidence>
<proteinExistence type="predicted"/>
<feature type="compositionally biased region" description="Basic residues" evidence="1">
    <location>
        <begin position="1"/>
        <end position="13"/>
    </location>
</feature>
<dbReference type="Proteomes" id="UP000308632">
    <property type="component" value="Unassembled WGS sequence"/>
</dbReference>
<dbReference type="EMBL" id="SZPR01000043">
    <property type="protein sequence ID" value="TKS96078.1"/>
    <property type="molecule type" value="Genomic_DNA"/>
</dbReference>
<sequence length="68" mass="7729">MAPPRHPRHRRPGFPHPQAARPKSPHTGLTLYQVLDVLQDLLRCWTGTCTTCGRPLPSRRSSHRRPAT</sequence>
<evidence type="ECO:0000256" key="1">
    <source>
        <dbReference type="SAM" id="MobiDB-lite"/>
    </source>
</evidence>
<name>A0A4U5W447_STRGB</name>
<accession>A0A4U5W447</accession>
<evidence type="ECO:0000313" key="2">
    <source>
        <dbReference type="EMBL" id="TKS96078.1"/>
    </source>
</evidence>
<protein>
    <submittedName>
        <fullName evidence="2">Uncharacterized protein</fullName>
    </submittedName>
</protein>
<gene>
    <name evidence="2" type="ORF">E4U92_34965</name>
</gene>
<reference evidence="2 3" key="1">
    <citation type="submission" date="2019-04" db="EMBL/GenBank/DDBJ databases">
        <title>Streptomyces lasaliensis sp.nov., an Actinomycete isolated from soil which produces the polyether antibiotic lasalocid.</title>
        <authorList>
            <person name="Erwin G."/>
            <person name="Haber C."/>
        </authorList>
    </citation>
    <scope>NUCLEOTIDE SEQUENCE [LARGE SCALE GENOMIC DNA]</scope>
    <source>
        <strain evidence="2 3">DSM 40089</strain>
    </source>
</reference>
<organism evidence="2 3">
    <name type="scientific">Streptomyces galbus</name>
    <dbReference type="NCBI Taxonomy" id="33898"/>
    <lineage>
        <taxon>Bacteria</taxon>
        <taxon>Bacillati</taxon>
        <taxon>Actinomycetota</taxon>
        <taxon>Actinomycetes</taxon>
        <taxon>Kitasatosporales</taxon>
        <taxon>Streptomycetaceae</taxon>
        <taxon>Streptomyces</taxon>
    </lineage>
</organism>